<keyword evidence="1" id="KW-1133">Transmembrane helix</keyword>
<comment type="caution">
    <text evidence="3">The sequence shown here is derived from an EMBL/GenBank/DDBJ whole genome shotgun (WGS) entry which is preliminary data.</text>
</comment>
<proteinExistence type="predicted"/>
<gene>
    <name evidence="3" type="ORF">AAE3_LOCUS4183</name>
</gene>
<feature type="domain" description="DUF6535" evidence="2">
    <location>
        <begin position="53"/>
        <end position="156"/>
    </location>
</feature>
<evidence type="ECO:0000313" key="4">
    <source>
        <dbReference type="Proteomes" id="UP000467700"/>
    </source>
</evidence>
<evidence type="ECO:0000256" key="1">
    <source>
        <dbReference type="SAM" id="Phobius"/>
    </source>
</evidence>
<reference evidence="3 4" key="1">
    <citation type="submission" date="2020-01" db="EMBL/GenBank/DDBJ databases">
        <authorList>
            <person name="Gupta K D."/>
        </authorList>
    </citation>
    <scope>NUCLEOTIDE SEQUENCE [LARGE SCALE GENOMIC DNA]</scope>
</reference>
<feature type="transmembrane region" description="Helical" evidence="1">
    <location>
        <begin position="176"/>
        <end position="203"/>
    </location>
</feature>
<accession>A0A8S0W4L1</accession>
<name>A0A8S0W4L1_CYCAE</name>
<dbReference type="InterPro" id="IPR045338">
    <property type="entry name" value="DUF6535"/>
</dbReference>
<dbReference type="Proteomes" id="UP000467700">
    <property type="component" value="Unassembled WGS sequence"/>
</dbReference>
<sequence length="758" mass="86999">MPQGGEGNRKPKLWVPQESLYHYSAPKSPEYHYPIPNILEGDPFDKRLEPLLATDQAQCNLWKDEVQNLLIFAGLFSAVVTAFLIESYKTLQPDKSDLSAAYLAYISTRLDSLTNTTLPPPSIPYPNSTSFSPTSSSTRVNIFWFLSLILSLTTTLSKQEAFAIFHMRSESLCKWYVPQIFTGLPLLLQLALIFFFAGIIDFLQAINKTVALPVIVFASLTLCFFAATTIIPVFQSFIIGLPLNKKDPYVLTPCAYKSPQAWAFLGLLTWSKSLFLFIHFFILRLFLSPISVLFLIFKLGDNAQDFTASAPSRAIYKLFECSTDWIRYEIGWLAAHTCQSLGKKYPELYIDRRTDPAGDYDATRGVVEVLRNYTFDESLMCAAYHHFQKTSHYILKFNWRFLELLKEKLRKEKIGFPLMPLSECISADDIDSSNNEKAFAFLQLLPPQFTGDCLNIFNHHYLEISTRLFQYIFARQRFARPLVNPVPPGAWELARRFAIFKLDLPSRFESFEGNYNIYGSFSDRDFHPTVIQIRLTILEQRLLTLAPFFKHAGSLCHALERNTTNTNPYMCPLTDLYMDDIAHIVHYLLDKSTPVEHRQLRTYLSDCNNFLDDLLNEKENKHLYYSIQLYIKSFYRPFKRLFDHGDPAVLPDASLIHSVAKLDRTVDSYRIMMVPAVFRSIHEYHFDDEKVNRAAWENERWNDFLVVIRRAEYIVDNPDGPLATEPPLVYFADQLGRGSGTGEKAATVIGQGGNRVSS</sequence>
<keyword evidence="1" id="KW-0812">Transmembrane</keyword>
<protein>
    <recommendedName>
        <fullName evidence="2">DUF6535 domain-containing protein</fullName>
    </recommendedName>
</protein>
<keyword evidence="4" id="KW-1185">Reference proteome</keyword>
<dbReference type="OrthoDB" id="3219854at2759"/>
<evidence type="ECO:0000259" key="2">
    <source>
        <dbReference type="Pfam" id="PF20153"/>
    </source>
</evidence>
<dbReference type="Pfam" id="PF20153">
    <property type="entry name" value="DUF6535"/>
    <property type="match status" value="1"/>
</dbReference>
<dbReference type="AlphaFoldDB" id="A0A8S0W4L1"/>
<keyword evidence="1" id="KW-0472">Membrane</keyword>
<evidence type="ECO:0000313" key="3">
    <source>
        <dbReference type="EMBL" id="CAA7262194.1"/>
    </source>
</evidence>
<feature type="transmembrane region" description="Helical" evidence="1">
    <location>
        <begin position="210"/>
        <end position="234"/>
    </location>
</feature>
<feature type="transmembrane region" description="Helical" evidence="1">
    <location>
        <begin position="274"/>
        <end position="297"/>
    </location>
</feature>
<feature type="transmembrane region" description="Helical" evidence="1">
    <location>
        <begin position="140"/>
        <end position="156"/>
    </location>
</feature>
<dbReference type="EMBL" id="CACVBS010000035">
    <property type="protein sequence ID" value="CAA7262194.1"/>
    <property type="molecule type" value="Genomic_DNA"/>
</dbReference>
<organism evidence="3 4">
    <name type="scientific">Cyclocybe aegerita</name>
    <name type="common">Black poplar mushroom</name>
    <name type="synonym">Agrocybe aegerita</name>
    <dbReference type="NCBI Taxonomy" id="1973307"/>
    <lineage>
        <taxon>Eukaryota</taxon>
        <taxon>Fungi</taxon>
        <taxon>Dikarya</taxon>
        <taxon>Basidiomycota</taxon>
        <taxon>Agaricomycotina</taxon>
        <taxon>Agaricomycetes</taxon>
        <taxon>Agaricomycetidae</taxon>
        <taxon>Agaricales</taxon>
        <taxon>Agaricineae</taxon>
        <taxon>Bolbitiaceae</taxon>
        <taxon>Cyclocybe</taxon>
    </lineage>
</organism>